<dbReference type="InterPro" id="IPR036396">
    <property type="entry name" value="Cyt_P450_sf"/>
</dbReference>
<dbReference type="EMBL" id="BJWK01000002">
    <property type="protein sequence ID" value="GEM06928.1"/>
    <property type="molecule type" value="Genomic_DNA"/>
</dbReference>
<dbReference type="CDD" id="cd11069">
    <property type="entry name" value="CYP_FUM15-like"/>
    <property type="match status" value="1"/>
</dbReference>
<dbReference type="InterPro" id="IPR002401">
    <property type="entry name" value="Cyt_P450_E_grp-I"/>
</dbReference>
<evidence type="ECO:0000256" key="3">
    <source>
        <dbReference type="PIRSR" id="PIRSR602401-1"/>
    </source>
</evidence>
<protein>
    <submittedName>
        <fullName evidence="4">Cytochrome P450</fullName>
    </submittedName>
</protein>
<keyword evidence="2" id="KW-0560">Oxidoreductase</keyword>
<dbReference type="InterPro" id="IPR001128">
    <property type="entry name" value="Cyt_P450"/>
</dbReference>
<comment type="caution">
    <text evidence="4">The sequence shown here is derived from an EMBL/GenBank/DDBJ whole genome shotgun (WGS) entry which is preliminary data.</text>
</comment>
<feature type="binding site" description="axial binding residue" evidence="3">
    <location>
        <position position="538"/>
    </location>
    <ligand>
        <name>heme</name>
        <dbReference type="ChEBI" id="CHEBI:30413"/>
    </ligand>
    <ligandPart>
        <name>Fe</name>
        <dbReference type="ChEBI" id="CHEBI:18248"/>
    </ligandPart>
</feature>
<dbReference type="PANTHER" id="PTHR24305">
    <property type="entry name" value="CYTOCHROME P450"/>
    <property type="match status" value="1"/>
</dbReference>
<dbReference type="PANTHER" id="PTHR24305:SF166">
    <property type="entry name" value="CYTOCHROME P450 12A4, MITOCHONDRIAL-RELATED"/>
    <property type="match status" value="1"/>
</dbReference>
<dbReference type="GO" id="GO:0004497">
    <property type="term" value="F:monooxygenase activity"/>
    <property type="evidence" value="ECO:0007669"/>
    <property type="project" value="InterPro"/>
</dbReference>
<dbReference type="Gene3D" id="1.10.630.10">
    <property type="entry name" value="Cytochrome P450"/>
    <property type="match status" value="1"/>
</dbReference>
<dbReference type="GO" id="GO:0005506">
    <property type="term" value="F:iron ion binding"/>
    <property type="evidence" value="ECO:0007669"/>
    <property type="project" value="InterPro"/>
</dbReference>
<evidence type="ECO:0000256" key="1">
    <source>
        <dbReference type="ARBA" id="ARBA00010617"/>
    </source>
</evidence>
<gene>
    <name evidence="4" type="ORF">Rt10032_c02g0945</name>
</gene>
<comment type="cofactor">
    <cofactor evidence="3">
        <name>heme</name>
        <dbReference type="ChEBI" id="CHEBI:30413"/>
    </cofactor>
</comment>
<evidence type="ECO:0000313" key="4">
    <source>
        <dbReference type="EMBL" id="GEM06928.1"/>
    </source>
</evidence>
<sequence>MDAAASLVSLAIDHPLRTACIALPAFLLGLLVKNAYQVFLAPHFSSLRSVPGPRPDHPLWGNLQRLIDEEPGKAHARWTEEFGGAVRYRGLLGGERLILTDSAALNHVLTSHTYDYAKPDEVRGDLAMVLGKGLVFAEGETHRRQRRLMNSAFAPSNLKTMTPGFFEHAYQLRDVWRGMVEAGTLDPKAWKNDDTASAYQASKPEGETVIEVSDWLTRLTLDALGKAGFGYDFQALSLKSDALAQAFASLFSPRDAPGKPHPSHILINNMIGACLHALPILKLAEYLPDERLKLIKKALNTLEVESRKIVQAKMKKEDQEDALPKKDLLSILRENSLAIPVVEHALTPGFAVSTKAKDMMSPEEVRGQLTTFLFAGHETISNSLSWVLWEFACHPKKQAHLRAEVRAARKFAQQVGREELNSDELSGLEYLDAVTREILRLEPPLSSTPRVAQKNDVIPLSVPVKSATDPSQTIDHIVVRKGQSISIGVYAANRDKSIFGDDADDFRPERWLDEETKIETKVGGWSGLMTFLAGPRACIGYKFALLEFKAVLSVLVDAFEFDRRDADMQIEHRAQVITRPFVVNEMELGTRMPLKIRLAKADETDDL</sequence>
<dbReference type="SUPFAM" id="SSF48264">
    <property type="entry name" value="Cytochrome P450"/>
    <property type="match status" value="1"/>
</dbReference>
<proteinExistence type="inferred from homology"/>
<dbReference type="PRINTS" id="PR00385">
    <property type="entry name" value="P450"/>
</dbReference>
<keyword evidence="3" id="KW-0349">Heme</keyword>
<dbReference type="Pfam" id="PF00067">
    <property type="entry name" value="p450"/>
    <property type="match status" value="1"/>
</dbReference>
<comment type="similarity">
    <text evidence="1">Belongs to the cytochrome P450 family.</text>
</comment>
<dbReference type="PRINTS" id="PR00463">
    <property type="entry name" value="EP450I"/>
</dbReference>
<dbReference type="GO" id="GO:0020037">
    <property type="term" value="F:heme binding"/>
    <property type="evidence" value="ECO:0007669"/>
    <property type="project" value="InterPro"/>
</dbReference>
<accession>A0A511K9A8</accession>
<keyword evidence="3" id="KW-0479">Metal-binding</keyword>
<evidence type="ECO:0000313" key="5">
    <source>
        <dbReference type="Proteomes" id="UP000321518"/>
    </source>
</evidence>
<dbReference type="AlphaFoldDB" id="A0A511K9A8"/>
<dbReference type="GO" id="GO:0016705">
    <property type="term" value="F:oxidoreductase activity, acting on paired donors, with incorporation or reduction of molecular oxygen"/>
    <property type="evidence" value="ECO:0007669"/>
    <property type="project" value="InterPro"/>
</dbReference>
<dbReference type="Proteomes" id="UP000321518">
    <property type="component" value="Unassembled WGS sequence"/>
</dbReference>
<organism evidence="4 5">
    <name type="scientific">Rhodotorula toruloides</name>
    <name type="common">Yeast</name>
    <name type="synonym">Rhodosporidium toruloides</name>
    <dbReference type="NCBI Taxonomy" id="5286"/>
    <lineage>
        <taxon>Eukaryota</taxon>
        <taxon>Fungi</taxon>
        <taxon>Dikarya</taxon>
        <taxon>Basidiomycota</taxon>
        <taxon>Pucciniomycotina</taxon>
        <taxon>Microbotryomycetes</taxon>
        <taxon>Sporidiobolales</taxon>
        <taxon>Sporidiobolaceae</taxon>
        <taxon>Rhodotorula</taxon>
    </lineage>
</organism>
<dbReference type="OrthoDB" id="1470350at2759"/>
<evidence type="ECO:0000256" key="2">
    <source>
        <dbReference type="ARBA" id="ARBA00023002"/>
    </source>
</evidence>
<name>A0A511K9A8_RHOTO</name>
<dbReference type="InterPro" id="IPR050121">
    <property type="entry name" value="Cytochrome_P450_monoxygenase"/>
</dbReference>
<keyword evidence="3" id="KW-0408">Iron</keyword>
<reference evidence="4 5" key="1">
    <citation type="submission" date="2019-07" db="EMBL/GenBank/DDBJ databases">
        <title>Rhodotorula toruloides NBRC10032 genome sequencing.</title>
        <authorList>
            <person name="Shida Y."/>
            <person name="Takaku H."/>
            <person name="Ogasawara W."/>
            <person name="Mori K."/>
        </authorList>
    </citation>
    <scope>NUCLEOTIDE SEQUENCE [LARGE SCALE GENOMIC DNA]</scope>
    <source>
        <strain evidence="4 5">NBRC10032</strain>
    </source>
</reference>